<dbReference type="GO" id="GO:0004812">
    <property type="term" value="F:aminoacyl-tRNA ligase activity"/>
    <property type="evidence" value="ECO:0007669"/>
    <property type="project" value="UniProtKB-KW"/>
</dbReference>
<evidence type="ECO:0000313" key="2">
    <source>
        <dbReference type="EMBL" id="AEI12389.1"/>
    </source>
</evidence>
<sequence>MGTLRGVTLGTLTWEPALDHLDLVASSTARALTAWAEHDDEVARAVLVTSIDPDLADTAALTAAFALPPSASVNCVLVAGRREGTERIAAAAVRATTRADVNNAVKRLLDVRKASFLPMDRATAESGMEYGGITPVGLPDGYRVLVDARVAEPDESGGLVVIGSGLRRSKIALPGTLLARLPGAEVVEGLALA</sequence>
<accession>F8A7I7</accession>
<dbReference type="Gene3D" id="3.90.960.10">
    <property type="entry name" value="YbaK/aminoacyl-tRNA synthetase-associated domain"/>
    <property type="match status" value="1"/>
</dbReference>
<evidence type="ECO:0000313" key="3">
    <source>
        <dbReference type="Proteomes" id="UP000000485"/>
    </source>
</evidence>
<dbReference type="eggNOG" id="COG2606">
    <property type="taxonomic scope" value="Bacteria"/>
</dbReference>
<dbReference type="STRING" id="593907.Celgi_1886"/>
<dbReference type="SUPFAM" id="SSF55826">
    <property type="entry name" value="YbaK/ProRS associated domain"/>
    <property type="match status" value="1"/>
</dbReference>
<dbReference type="KEGG" id="cga:Celgi_1886"/>
<dbReference type="HOGENOM" id="CLU_104555_0_0_11"/>
<dbReference type="InterPro" id="IPR036754">
    <property type="entry name" value="YbaK/aa-tRNA-synt-asso_dom_sf"/>
</dbReference>
<keyword evidence="2" id="KW-0030">Aminoacyl-tRNA synthetase</keyword>
<feature type="domain" description="YbaK/aminoacyl-tRNA synthetase-associated" evidence="1">
    <location>
        <begin position="53"/>
        <end position="176"/>
    </location>
</feature>
<dbReference type="AlphaFoldDB" id="F8A7I7"/>
<dbReference type="GO" id="GO:0002161">
    <property type="term" value="F:aminoacyl-tRNA deacylase activity"/>
    <property type="evidence" value="ECO:0007669"/>
    <property type="project" value="InterPro"/>
</dbReference>
<name>F8A7I7_CELGA</name>
<evidence type="ECO:0000259" key="1">
    <source>
        <dbReference type="Pfam" id="PF04073"/>
    </source>
</evidence>
<dbReference type="Pfam" id="PF04073">
    <property type="entry name" value="tRNA_edit"/>
    <property type="match status" value="1"/>
</dbReference>
<keyword evidence="3" id="KW-1185">Reference proteome</keyword>
<dbReference type="InterPro" id="IPR007214">
    <property type="entry name" value="YbaK/aa-tRNA-synth-assoc-dom"/>
</dbReference>
<dbReference type="Proteomes" id="UP000000485">
    <property type="component" value="Chromosome"/>
</dbReference>
<organism evidence="2 3">
    <name type="scientific">Cellulomonas gilvus (strain ATCC 13127 / NRRL B-14078)</name>
    <name type="common">Cellvibrio gilvus</name>
    <dbReference type="NCBI Taxonomy" id="593907"/>
    <lineage>
        <taxon>Bacteria</taxon>
        <taxon>Bacillati</taxon>
        <taxon>Actinomycetota</taxon>
        <taxon>Actinomycetes</taxon>
        <taxon>Micrococcales</taxon>
        <taxon>Cellulomonadaceae</taxon>
        <taxon>Cellulomonas</taxon>
    </lineage>
</organism>
<reference evidence="3" key="1">
    <citation type="submission" date="2011-04" db="EMBL/GenBank/DDBJ databases">
        <title>Complete sequence of Cellvibrio gilvus ATCC 13127.</title>
        <authorList>
            <person name="Lucas S."/>
            <person name="Han J."/>
            <person name="Lapidus A."/>
            <person name="Cheng J.-F."/>
            <person name="Goodwin L."/>
            <person name="Pitluck S."/>
            <person name="Peters L."/>
            <person name="Munk A."/>
            <person name="Detter J.C."/>
            <person name="Han C."/>
            <person name="Tapia R."/>
            <person name="Land M."/>
            <person name="Hauser L."/>
            <person name="Kyrpides N."/>
            <person name="Ivanova N."/>
            <person name="Ovchinnikova G."/>
            <person name="Pagani I."/>
            <person name="Mead D."/>
            <person name="Brumm P."/>
            <person name="Woyke T."/>
        </authorList>
    </citation>
    <scope>NUCLEOTIDE SEQUENCE [LARGE SCALE GENOMIC DNA]</scope>
    <source>
        <strain evidence="3">ATCC 13127 / NRRL B-14078</strain>
    </source>
</reference>
<dbReference type="EMBL" id="CP002665">
    <property type="protein sequence ID" value="AEI12389.1"/>
    <property type="molecule type" value="Genomic_DNA"/>
</dbReference>
<gene>
    <name evidence="2" type="ordered locus">Celgi_1886</name>
</gene>
<keyword evidence="2" id="KW-0436">Ligase</keyword>
<protein>
    <submittedName>
        <fullName evidence="2">YbaK/prolyl-tRNA synthetase associated region</fullName>
    </submittedName>
</protein>
<proteinExistence type="predicted"/>